<reference evidence="2 3" key="1">
    <citation type="journal article" date="2021" name="Environ. Microbiol.">
        <title>Gene family expansions and transcriptome signatures uncover fungal adaptations to wood decay.</title>
        <authorList>
            <person name="Hage H."/>
            <person name="Miyauchi S."/>
            <person name="Viragh M."/>
            <person name="Drula E."/>
            <person name="Min B."/>
            <person name="Chaduli D."/>
            <person name="Navarro D."/>
            <person name="Favel A."/>
            <person name="Norest M."/>
            <person name="Lesage-Meessen L."/>
            <person name="Balint B."/>
            <person name="Merenyi Z."/>
            <person name="de Eugenio L."/>
            <person name="Morin E."/>
            <person name="Martinez A.T."/>
            <person name="Baldrian P."/>
            <person name="Stursova M."/>
            <person name="Martinez M.J."/>
            <person name="Novotny C."/>
            <person name="Magnuson J.K."/>
            <person name="Spatafora J.W."/>
            <person name="Maurice S."/>
            <person name="Pangilinan J."/>
            <person name="Andreopoulos W."/>
            <person name="LaButti K."/>
            <person name="Hundley H."/>
            <person name="Na H."/>
            <person name="Kuo A."/>
            <person name="Barry K."/>
            <person name="Lipzen A."/>
            <person name="Henrissat B."/>
            <person name="Riley R."/>
            <person name="Ahrendt S."/>
            <person name="Nagy L.G."/>
            <person name="Grigoriev I.V."/>
            <person name="Martin F."/>
            <person name="Rosso M.N."/>
        </authorList>
    </citation>
    <scope>NUCLEOTIDE SEQUENCE [LARGE SCALE GENOMIC DNA]</scope>
    <source>
        <strain evidence="2 3">CIRM-BRFM 1785</strain>
    </source>
</reference>
<dbReference type="GeneID" id="72009808"/>
<proteinExistence type="predicted"/>
<dbReference type="Proteomes" id="UP000814176">
    <property type="component" value="Unassembled WGS sequence"/>
</dbReference>
<accession>A0ABQ8K5C5</accession>
<evidence type="ECO:0000313" key="3">
    <source>
        <dbReference type="Proteomes" id="UP000814176"/>
    </source>
</evidence>
<name>A0ABQ8K5C5_9APHY</name>
<evidence type="ECO:0000256" key="1">
    <source>
        <dbReference type="SAM" id="MobiDB-lite"/>
    </source>
</evidence>
<sequence>MFQVASRPVPELSLPMSHSYGGHPNAPQNLQLPRTLSRPAFTEVSRNAIAALEPELANVPVEFVRKHLAGQANEMLSALSLLTYPASLPKAHLPPTIDVPVRPTASSPPRAFPTHMLAVSSSRASPSQPNTPTAASFLASNSPTTTVPLFPAHALVLAAYCPLLPQLPRSAGQRGSAAVSLPLVPLAVPSAETFHLLHAYLHTRRPDTLLAALLPSLASSLPPAHAASSSSSHQRSYVSNFSSESLLRLAHALAHNAAAHAGPQGALGGLMAHVKVINGLWRNVCALGVSDAELWGVMDVAWEIVLAALTRVVERERA</sequence>
<keyword evidence="3" id="KW-1185">Reference proteome</keyword>
<comment type="caution">
    <text evidence="2">The sequence shown here is derived from an EMBL/GenBank/DDBJ whole genome shotgun (WGS) entry which is preliminary data.</text>
</comment>
<evidence type="ECO:0000313" key="2">
    <source>
        <dbReference type="EMBL" id="KAH9832153.1"/>
    </source>
</evidence>
<dbReference type="RefSeq" id="XP_047775172.1">
    <property type="nucleotide sequence ID" value="XM_047929076.1"/>
</dbReference>
<organism evidence="2 3">
    <name type="scientific">Rhodofomes roseus</name>
    <dbReference type="NCBI Taxonomy" id="34475"/>
    <lineage>
        <taxon>Eukaryota</taxon>
        <taxon>Fungi</taxon>
        <taxon>Dikarya</taxon>
        <taxon>Basidiomycota</taxon>
        <taxon>Agaricomycotina</taxon>
        <taxon>Agaricomycetes</taxon>
        <taxon>Polyporales</taxon>
        <taxon>Rhodofomes</taxon>
    </lineage>
</organism>
<gene>
    <name evidence="2" type="ORF">C8Q71DRAFT_910167</name>
</gene>
<dbReference type="EMBL" id="JADCUA010000022">
    <property type="protein sequence ID" value="KAH9832153.1"/>
    <property type="molecule type" value="Genomic_DNA"/>
</dbReference>
<protein>
    <submittedName>
        <fullName evidence="2">Uncharacterized protein</fullName>
    </submittedName>
</protein>
<feature type="region of interest" description="Disordered" evidence="1">
    <location>
        <begin position="1"/>
        <end position="31"/>
    </location>
</feature>